<feature type="compositionally biased region" description="Polar residues" evidence="1">
    <location>
        <begin position="184"/>
        <end position="213"/>
    </location>
</feature>
<dbReference type="AlphaFoldDB" id="G2KLH9"/>
<reference evidence="2 3" key="1">
    <citation type="journal article" date="2011" name="BMC Genomics">
        <title>Genomic insights into an obligate epibiotic bacterial predator: Micavibrio aeruginosavorus ARL-13.</title>
        <authorList>
            <person name="Wang Z."/>
            <person name="Kadouri D."/>
            <person name="Wu M."/>
        </authorList>
    </citation>
    <scope>NUCLEOTIDE SEQUENCE [LARGE SCALE GENOMIC DNA]</scope>
    <source>
        <strain evidence="2 3">ARL-13</strain>
    </source>
</reference>
<dbReference type="KEGG" id="mai:MICA_472"/>
<organism evidence="2 3">
    <name type="scientific">Micavibrio aeruginosavorus (strain ARL-13)</name>
    <dbReference type="NCBI Taxonomy" id="856793"/>
    <lineage>
        <taxon>Bacteria</taxon>
        <taxon>Pseudomonadati</taxon>
        <taxon>Bdellovibrionota</taxon>
        <taxon>Bdellovibrionia</taxon>
        <taxon>Bdellovibrionales</taxon>
        <taxon>Pseudobdellovibrionaceae</taxon>
        <taxon>Micavibrio</taxon>
    </lineage>
</organism>
<dbReference type="RefSeq" id="WP_014102032.1">
    <property type="nucleotide sequence ID" value="NC_016026.1"/>
</dbReference>
<dbReference type="OrthoDB" id="9819699at2"/>
<dbReference type="HOGENOM" id="CLU_1193740_0_0_5"/>
<dbReference type="STRING" id="856793.MICA_472"/>
<dbReference type="EMBL" id="CP002382">
    <property type="protein sequence ID" value="AEP08809.1"/>
    <property type="molecule type" value="Genomic_DNA"/>
</dbReference>
<protein>
    <submittedName>
        <fullName evidence="2">Uncharacterized protein</fullName>
    </submittedName>
</protein>
<name>G2KLH9_MICAA</name>
<evidence type="ECO:0000313" key="2">
    <source>
        <dbReference type="EMBL" id="AEP08809.1"/>
    </source>
</evidence>
<keyword evidence="3" id="KW-1185">Reference proteome</keyword>
<evidence type="ECO:0000256" key="1">
    <source>
        <dbReference type="SAM" id="MobiDB-lite"/>
    </source>
</evidence>
<gene>
    <name evidence="2" type="ordered locus">MICA_472</name>
</gene>
<evidence type="ECO:0000313" key="3">
    <source>
        <dbReference type="Proteomes" id="UP000009286"/>
    </source>
</evidence>
<proteinExistence type="predicted"/>
<sequence>MTIKTATNDNAPLRSVFENANLRRAGALSTLGLAAAILSGCATPGLNTETCMGTDYNGIGFYGVGQSKWDKDCANAEFAETLLRKKNDPVGNALGFLLYLDQLPGARAQLEARLGQKGALRIEPETVATLLASPDVSRYTGVQLYAKMNEDDRATVNSLLQKRGIDPKVALTLNDDDRRAMIQAQEQATSRAEQDVAKTQATPPTTPENTPKQQCKPVVTNGRQIRFVCGGQ</sequence>
<accession>G2KLH9</accession>
<dbReference type="Proteomes" id="UP000009286">
    <property type="component" value="Chromosome"/>
</dbReference>
<feature type="region of interest" description="Disordered" evidence="1">
    <location>
        <begin position="184"/>
        <end position="216"/>
    </location>
</feature>